<organism evidence="2 3">
    <name type="scientific">Pseudidiomarina maritima</name>
    <dbReference type="NCBI Taxonomy" id="519453"/>
    <lineage>
        <taxon>Bacteria</taxon>
        <taxon>Pseudomonadati</taxon>
        <taxon>Pseudomonadota</taxon>
        <taxon>Gammaproteobacteria</taxon>
        <taxon>Alteromonadales</taxon>
        <taxon>Idiomarinaceae</taxon>
        <taxon>Pseudidiomarina</taxon>
    </lineage>
</organism>
<dbReference type="InterPro" id="IPR011990">
    <property type="entry name" value="TPR-like_helical_dom_sf"/>
</dbReference>
<keyword evidence="1" id="KW-0732">Signal</keyword>
<feature type="chain" id="PRO_5011573175" evidence="1">
    <location>
        <begin position="27"/>
        <end position="305"/>
    </location>
</feature>
<dbReference type="AlphaFoldDB" id="A0A1I6HWS0"/>
<dbReference type="SMART" id="SM00671">
    <property type="entry name" value="SEL1"/>
    <property type="match status" value="3"/>
</dbReference>
<feature type="signal peptide" evidence="1">
    <location>
        <begin position="1"/>
        <end position="26"/>
    </location>
</feature>
<protein>
    <submittedName>
        <fullName evidence="2">Sel1 repeat-containing protein</fullName>
    </submittedName>
</protein>
<evidence type="ECO:0000313" key="3">
    <source>
        <dbReference type="Proteomes" id="UP000199424"/>
    </source>
</evidence>
<name>A0A1I6HWS0_9GAMM</name>
<dbReference type="PANTHER" id="PTHR11102:SF160">
    <property type="entry name" value="ERAD-ASSOCIATED E3 UBIQUITIN-PROTEIN LIGASE COMPONENT HRD3"/>
    <property type="match status" value="1"/>
</dbReference>
<dbReference type="Pfam" id="PF08238">
    <property type="entry name" value="Sel1"/>
    <property type="match status" value="3"/>
</dbReference>
<dbReference type="RefSeq" id="WP_143434094.1">
    <property type="nucleotide sequence ID" value="NZ_FOYU01000004.1"/>
</dbReference>
<dbReference type="InterPro" id="IPR050767">
    <property type="entry name" value="Sel1_AlgK"/>
</dbReference>
<dbReference type="PANTHER" id="PTHR11102">
    <property type="entry name" value="SEL-1-LIKE PROTEIN"/>
    <property type="match status" value="1"/>
</dbReference>
<dbReference type="Proteomes" id="UP000199424">
    <property type="component" value="Unassembled WGS sequence"/>
</dbReference>
<proteinExistence type="predicted"/>
<reference evidence="3" key="1">
    <citation type="submission" date="2016-10" db="EMBL/GenBank/DDBJ databases">
        <authorList>
            <person name="Varghese N."/>
            <person name="Submissions S."/>
        </authorList>
    </citation>
    <scope>NUCLEOTIDE SEQUENCE [LARGE SCALE GENOMIC DNA]</scope>
    <source>
        <strain evidence="3">CGMCC 1.7285</strain>
    </source>
</reference>
<evidence type="ECO:0000256" key="1">
    <source>
        <dbReference type="SAM" id="SignalP"/>
    </source>
</evidence>
<dbReference type="EMBL" id="FOYU01000004">
    <property type="protein sequence ID" value="SFR58874.1"/>
    <property type="molecule type" value="Genomic_DNA"/>
</dbReference>
<dbReference type="Gene3D" id="1.25.40.10">
    <property type="entry name" value="Tetratricopeptide repeat domain"/>
    <property type="match status" value="1"/>
</dbReference>
<dbReference type="InterPro" id="IPR006597">
    <property type="entry name" value="Sel1-like"/>
</dbReference>
<accession>A0A1I6HWS0</accession>
<dbReference type="SUPFAM" id="SSF81901">
    <property type="entry name" value="HCP-like"/>
    <property type="match status" value="1"/>
</dbReference>
<gene>
    <name evidence="2" type="ORF">SAMN04488070_2195</name>
</gene>
<keyword evidence="3" id="KW-1185">Reference proteome</keyword>
<evidence type="ECO:0000313" key="2">
    <source>
        <dbReference type="EMBL" id="SFR58874.1"/>
    </source>
</evidence>
<sequence length="305" mass="32612">MFSSLNKSFVVLGILATLGTIPNAQADATQNVTICQQGDCGRDIAELERFARKGSGDAAAVVAMAYASGDGVKQDLEKAKDFIEQGARRRNAMAMFVLSDWHSRGFVVEQNDAQAQQWLQRSVDLGYAPAQYQRGMQLLATSDANNQQEGVKLIQAAADTKLVSAMYVLARLTQTGTLVEQDLTAAGALYAKLARTGHADAQKQLRLINQQLAQAGMDNTEEAKRLQAAEAGMERITVTADASHYRTQLGRLIDQIDASGNFDNRSIGSRIQGVGCADTGSVCAVNKPEKGQGSLRDVLSGGQGN</sequence>